<name>A0A6J4VHI3_9CYAN</name>
<dbReference type="AlphaFoldDB" id="A0A6J4VHI3"/>
<evidence type="ECO:0000313" key="1">
    <source>
        <dbReference type="EMBL" id="CAA9576479.1"/>
    </source>
</evidence>
<sequence length="42" mass="5058">MKYYSSLVNCADTIATWQQETFLSFNKVNFVVKLHEIKLWNF</sequence>
<organism evidence="1">
    <name type="scientific">uncultured Synechococcales cyanobacterium</name>
    <dbReference type="NCBI Taxonomy" id="1936017"/>
    <lineage>
        <taxon>Bacteria</taxon>
        <taxon>Bacillati</taxon>
        <taxon>Cyanobacteriota</taxon>
        <taxon>Cyanophyceae</taxon>
        <taxon>Synechococcales</taxon>
        <taxon>environmental samples</taxon>
    </lineage>
</organism>
<reference evidence="1" key="1">
    <citation type="submission" date="2020-02" db="EMBL/GenBank/DDBJ databases">
        <authorList>
            <person name="Meier V. D."/>
        </authorList>
    </citation>
    <scope>NUCLEOTIDE SEQUENCE</scope>
    <source>
        <strain evidence="1">AVDCRST_MAG81</strain>
    </source>
</reference>
<protein>
    <submittedName>
        <fullName evidence="1">Uncharacterized protein</fullName>
    </submittedName>
</protein>
<accession>A0A6J4VHI3</accession>
<gene>
    <name evidence="1" type="ORF">AVDCRST_MAG81-2437</name>
</gene>
<proteinExistence type="predicted"/>
<dbReference type="EMBL" id="CADCWO010000126">
    <property type="protein sequence ID" value="CAA9576479.1"/>
    <property type="molecule type" value="Genomic_DNA"/>
</dbReference>